<keyword evidence="3" id="KW-0479">Metal-binding</keyword>
<dbReference type="AlphaFoldDB" id="A0A4Y7Q2Q6"/>
<dbReference type="Pfam" id="PF01321">
    <property type="entry name" value="Creatinase_N"/>
    <property type="match status" value="1"/>
</dbReference>
<keyword evidence="4" id="KW-0378">Hydrolase</keyword>
<dbReference type="InterPro" id="IPR033740">
    <property type="entry name" value="Pept_M24B"/>
</dbReference>
<accession>A0A4Y7Q2Q6</accession>
<organism evidence="9 10">
    <name type="scientific">Rickenella mellea</name>
    <dbReference type="NCBI Taxonomy" id="50990"/>
    <lineage>
        <taxon>Eukaryota</taxon>
        <taxon>Fungi</taxon>
        <taxon>Dikarya</taxon>
        <taxon>Basidiomycota</taxon>
        <taxon>Agaricomycotina</taxon>
        <taxon>Agaricomycetes</taxon>
        <taxon>Hymenochaetales</taxon>
        <taxon>Rickenellaceae</taxon>
        <taxon>Rickenella</taxon>
    </lineage>
</organism>
<dbReference type="GO" id="GO:0070006">
    <property type="term" value="F:metalloaminopeptidase activity"/>
    <property type="evidence" value="ECO:0007669"/>
    <property type="project" value="InterPro"/>
</dbReference>
<comment type="cofactor">
    <cofactor evidence="1">
        <name>Mn(2+)</name>
        <dbReference type="ChEBI" id="CHEBI:29035"/>
    </cofactor>
</comment>
<reference evidence="9 10" key="1">
    <citation type="submission" date="2018-06" db="EMBL/GenBank/DDBJ databases">
        <title>A transcriptomic atlas of mushroom development highlights an independent origin of complex multicellularity.</title>
        <authorList>
            <consortium name="DOE Joint Genome Institute"/>
            <person name="Krizsan K."/>
            <person name="Almasi E."/>
            <person name="Merenyi Z."/>
            <person name="Sahu N."/>
            <person name="Viragh M."/>
            <person name="Koszo T."/>
            <person name="Mondo S."/>
            <person name="Kiss B."/>
            <person name="Balint B."/>
            <person name="Kues U."/>
            <person name="Barry K."/>
            <person name="Hegedus J.C."/>
            <person name="Henrissat B."/>
            <person name="Johnson J."/>
            <person name="Lipzen A."/>
            <person name="Ohm R."/>
            <person name="Nagy I."/>
            <person name="Pangilinan J."/>
            <person name="Yan J."/>
            <person name="Xiong Y."/>
            <person name="Grigoriev I.V."/>
            <person name="Hibbett D.S."/>
            <person name="Nagy L.G."/>
        </authorList>
    </citation>
    <scope>NUCLEOTIDE SEQUENCE [LARGE SCALE GENOMIC DNA]</scope>
    <source>
        <strain evidence="9 10">SZMC22713</strain>
    </source>
</reference>
<dbReference type="Gene3D" id="3.90.230.10">
    <property type="entry name" value="Creatinase/methionine aminopeptidase superfamily"/>
    <property type="match status" value="1"/>
</dbReference>
<evidence type="ECO:0000256" key="4">
    <source>
        <dbReference type="ARBA" id="ARBA00022801"/>
    </source>
</evidence>
<evidence type="ECO:0000256" key="3">
    <source>
        <dbReference type="ARBA" id="ARBA00022723"/>
    </source>
</evidence>
<dbReference type="Pfam" id="PF16189">
    <property type="entry name" value="Creatinase_N_2"/>
    <property type="match status" value="1"/>
</dbReference>
<dbReference type="STRING" id="50990.A0A4Y7Q2Q6"/>
<evidence type="ECO:0000259" key="6">
    <source>
        <dbReference type="Pfam" id="PF00557"/>
    </source>
</evidence>
<dbReference type="InterPro" id="IPR000994">
    <property type="entry name" value="Pept_M24"/>
</dbReference>
<dbReference type="Pfam" id="PF00557">
    <property type="entry name" value="Peptidase_M24"/>
    <property type="match status" value="1"/>
</dbReference>
<gene>
    <name evidence="9" type="ORF">BD410DRAFT_724434</name>
</gene>
<dbReference type="PANTHER" id="PTHR43763">
    <property type="entry name" value="XAA-PRO AMINOPEPTIDASE 1"/>
    <property type="match status" value="1"/>
</dbReference>
<dbReference type="FunFam" id="3.90.230.10:FF:000007">
    <property type="entry name" value="Xaa-Pro aminopeptidase P"/>
    <property type="match status" value="1"/>
</dbReference>
<keyword evidence="9" id="KW-0031">Aminopeptidase</keyword>
<protein>
    <submittedName>
        <fullName evidence="9">Creatinase/aminopeptidase</fullName>
    </submittedName>
</protein>
<dbReference type="InterPro" id="IPR000587">
    <property type="entry name" value="Creatinase_N"/>
</dbReference>
<dbReference type="Gene3D" id="3.40.350.10">
    <property type="entry name" value="Creatinase/prolidase N-terminal domain"/>
    <property type="match status" value="2"/>
</dbReference>
<feature type="domain" description="Peptidase M24 C-terminal" evidence="8">
    <location>
        <begin position="588"/>
        <end position="648"/>
    </location>
</feature>
<evidence type="ECO:0000256" key="5">
    <source>
        <dbReference type="ARBA" id="ARBA00023211"/>
    </source>
</evidence>
<feature type="domain" description="Creatinase N-terminal" evidence="7">
    <location>
        <begin position="35"/>
        <end position="162"/>
    </location>
</feature>
<dbReference type="Pfam" id="PF16188">
    <property type="entry name" value="Peptidase_M24_C"/>
    <property type="match status" value="1"/>
</dbReference>
<dbReference type="FunFam" id="3.40.350.10:FF:000003">
    <property type="entry name" value="Xaa-pro aminopeptidase P"/>
    <property type="match status" value="1"/>
</dbReference>
<dbReference type="GO" id="GO:0046872">
    <property type="term" value="F:metal ion binding"/>
    <property type="evidence" value="ECO:0007669"/>
    <property type="project" value="UniProtKB-KW"/>
</dbReference>
<dbReference type="CDD" id="cd01085">
    <property type="entry name" value="APP"/>
    <property type="match status" value="1"/>
</dbReference>
<keyword evidence="10" id="KW-1185">Reference proteome</keyword>
<evidence type="ECO:0000256" key="1">
    <source>
        <dbReference type="ARBA" id="ARBA00001936"/>
    </source>
</evidence>
<sequence length="667" mass="75178">MLAQIGSQDTLVGSAFERKINDVDVPKERVETSERLDLLRAQMAKDNLDYYIIPSEDAHGSEYVADWDKRREWISGFTGTAGQAIVSREEAFLITDSRYWLQADNELDMNWKLVKIPQPGSSGGPGTWQQWLVPRVQENMRIGMDARMISYAKAAQLTKDLQARSAKLVFPPQNYVDLIWKTKPARSKEPIFIQRTSFAGQSASSKLAALREWIAEQPPSKPSYSKGPPTDAQKHVAALVTSLPNIAWILNLRGRDIPYNPVFQAYLLVNVNEGEAGGGAILFTDMGKVGDDVGSYLEKLGVEVREYNDVWNVLRRPPWGPGKVLISEETSYAISLILTHFRYTVAPSYIDSLKAVKNNVETEGLRAAHLRDGLAYTRWLAWLEDKLARGYEITEYEAAMRLTEFRRGGEYFEGLAYENISASGPNAALPHYSPTRGSAKFISRETPYLNDSGGQYLDGTIDTTRTMHFGRPTQEQCEAYTRVLQGHIAIDSCFFPQGTTGKQLDVLARKALWKEGLNYLHGTGHGFGSFLNVHEGPHGFSSDVELVPGHVITNEPGFYNEGKWGMRIESALLVRQVRTKHEFNGPIWLGFERLTVVPIQTKMVKESLLSREEIAWIKEHNRKCRERLEPLMRDVDDKRALKWLRRESERGIGVVGPGPGNISIDWD</sequence>
<dbReference type="InterPro" id="IPR050422">
    <property type="entry name" value="X-Pro_aminopeptidase_P"/>
</dbReference>
<feature type="domain" description="Peptidase M24" evidence="6">
    <location>
        <begin position="363"/>
        <end position="575"/>
    </location>
</feature>
<dbReference type="InterPro" id="IPR036005">
    <property type="entry name" value="Creatinase/aminopeptidase-like"/>
</dbReference>
<evidence type="ECO:0000259" key="8">
    <source>
        <dbReference type="Pfam" id="PF16188"/>
    </source>
</evidence>
<dbReference type="EMBL" id="ML170181">
    <property type="protein sequence ID" value="TDL21422.1"/>
    <property type="molecule type" value="Genomic_DNA"/>
</dbReference>
<dbReference type="VEuPathDB" id="FungiDB:BD410DRAFT_724434"/>
<evidence type="ECO:0000259" key="7">
    <source>
        <dbReference type="Pfam" id="PF01321"/>
    </source>
</evidence>
<evidence type="ECO:0000256" key="2">
    <source>
        <dbReference type="ARBA" id="ARBA00008766"/>
    </source>
</evidence>
<dbReference type="Proteomes" id="UP000294933">
    <property type="component" value="Unassembled WGS sequence"/>
</dbReference>
<comment type="similarity">
    <text evidence="2">Belongs to the peptidase M24B family.</text>
</comment>
<proteinExistence type="inferred from homology"/>
<dbReference type="InterPro" id="IPR029149">
    <property type="entry name" value="Creatin/AminoP/Spt16_N"/>
</dbReference>
<dbReference type="OrthoDB" id="9995434at2759"/>
<dbReference type="SUPFAM" id="SSF55920">
    <property type="entry name" value="Creatinase/aminopeptidase"/>
    <property type="match status" value="1"/>
</dbReference>
<evidence type="ECO:0000313" key="10">
    <source>
        <dbReference type="Proteomes" id="UP000294933"/>
    </source>
</evidence>
<dbReference type="PANTHER" id="PTHR43763:SF17">
    <property type="entry name" value="AMINOPEPTIDASE P, CYTOPLASMIC-RELATED"/>
    <property type="match status" value="1"/>
</dbReference>
<dbReference type="GO" id="GO:0005737">
    <property type="term" value="C:cytoplasm"/>
    <property type="evidence" value="ECO:0007669"/>
    <property type="project" value="UniProtKB-ARBA"/>
</dbReference>
<dbReference type="SUPFAM" id="SSF53092">
    <property type="entry name" value="Creatinase/prolidase N-terminal domain"/>
    <property type="match status" value="1"/>
</dbReference>
<keyword evidence="5" id="KW-0464">Manganese</keyword>
<keyword evidence="9" id="KW-0645">Protease</keyword>
<dbReference type="InterPro" id="IPR032416">
    <property type="entry name" value="Peptidase_M24_C"/>
</dbReference>
<name>A0A4Y7Q2Q6_9AGAM</name>
<evidence type="ECO:0000313" key="9">
    <source>
        <dbReference type="EMBL" id="TDL21422.1"/>
    </source>
</evidence>